<sequence>MIGHDPTRTYKAVVIGAGSGGLTLAIGLAGFGHDTVLVEAGRVGGDCTNVGCIPSKALLHAAVSGERDPFGYVRRKRDDLATREDHEMEEHEQIHLVRGRARLTSERDPHVVEVDAPDGTVHRVLADNVVICAGSQPVEFAIEGMSDDTLVTNETLFELHDVPGTIVLVGGGAISLEMATAFRDLGSAVHIVELADRLIGNDDPLVSSTIRAALERRGVVMHIGTSIERFDEPTRTAHLANGDTIPGVDTVLLAVGRRPRLDGLGLKEAGVETSDQGVVADGWGRTNVDGIFAVGDITGNTLTTHGANAIGRRAVRAIALPYLPKTGDPRAMANAVYSRPEIASVGLSPSEVEAMSPAGRRRYEIQMPGIDRGYTDDLEHGVAMVDVERFSGKILRAAIVGPSAAEIIGMFTLAIDQGIGLRKMFAMVHPYPSYSQVVGQLADDFARDTYPALPKEWWGMMRGRVKNRLARR</sequence>
<organism evidence="8 9">
    <name type="scientific">Ilumatobacter coccineus (strain NBRC 103263 / KCTC 29153 / YM16-304)</name>
    <dbReference type="NCBI Taxonomy" id="1313172"/>
    <lineage>
        <taxon>Bacteria</taxon>
        <taxon>Bacillati</taxon>
        <taxon>Actinomycetota</taxon>
        <taxon>Acidimicrobiia</taxon>
        <taxon>Acidimicrobiales</taxon>
        <taxon>Ilumatobacteraceae</taxon>
        <taxon>Ilumatobacter</taxon>
    </lineage>
</organism>
<evidence type="ECO:0000256" key="4">
    <source>
        <dbReference type="PIRSR" id="PIRSR000350-3"/>
    </source>
</evidence>
<dbReference type="InterPro" id="IPR036188">
    <property type="entry name" value="FAD/NAD-bd_sf"/>
</dbReference>
<comment type="cofactor">
    <cofactor evidence="4">
        <name>FAD</name>
        <dbReference type="ChEBI" id="CHEBI:57692"/>
    </cofactor>
    <text evidence="4">Binds 1 FAD per subunit.</text>
</comment>
<dbReference type="InterPro" id="IPR004099">
    <property type="entry name" value="Pyr_nucl-diS_OxRdtase_dimer"/>
</dbReference>
<dbReference type="RefSeq" id="WP_015442042.1">
    <property type="nucleotide sequence ID" value="NC_020520.1"/>
</dbReference>
<feature type="binding site" evidence="4">
    <location>
        <position position="193"/>
    </location>
    <ligand>
        <name>NAD(+)</name>
        <dbReference type="ChEBI" id="CHEBI:57540"/>
    </ligand>
</feature>
<dbReference type="InterPro" id="IPR001100">
    <property type="entry name" value="Pyr_nuc-diS_OxRdtase"/>
</dbReference>
<feature type="binding site" evidence="4">
    <location>
        <position position="56"/>
    </location>
    <ligand>
        <name>FAD</name>
        <dbReference type="ChEBI" id="CHEBI:57692"/>
    </ligand>
</feature>
<gene>
    <name evidence="8" type="ORF">YM304_24810</name>
</gene>
<evidence type="ECO:0000259" key="7">
    <source>
        <dbReference type="Pfam" id="PF07992"/>
    </source>
</evidence>
<protein>
    <submittedName>
        <fullName evidence="8">Oxidoreductase</fullName>
    </submittedName>
</protein>
<evidence type="ECO:0000313" key="8">
    <source>
        <dbReference type="EMBL" id="BAN02795.1"/>
    </source>
</evidence>
<evidence type="ECO:0000313" key="9">
    <source>
        <dbReference type="Proteomes" id="UP000011863"/>
    </source>
</evidence>
<dbReference type="PRINTS" id="PR00411">
    <property type="entry name" value="PNDRDTASEI"/>
</dbReference>
<evidence type="ECO:0000256" key="3">
    <source>
        <dbReference type="ARBA" id="ARBA00022827"/>
    </source>
</evidence>
<keyword evidence="4" id="KW-0520">NAD</keyword>
<accession>A0A6C7ECD6</accession>
<name>A0A6C7ECD6_ILUCY</name>
<keyword evidence="4" id="KW-0547">Nucleotide-binding</keyword>
<dbReference type="Gene3D" id="3.30.390.30">
    <property type="match status" value="1"/>
</dbReference>
<dbReference type="EMBL" id="AP012057">
    <property type="protein sequence ID" value="BAN02795.1"/>
    <property type="molecule type" value="Genomic_DNA"/>
</dbReference>
<feature type="binding site" evidence="4">
    <location>
        <begin position="170"/>
        <end position="177"/>
    </location>
    <ligand>
        <name>NAD(+)</name>
        <dbReference type="ChEBI" id="CHEBI:57540"/>
    </ligand>
</feature>
<dbReference type="AlphaFoldDB" id="A0A6C7ECD6"/>
<dbReference type="PANTHER" id="PTHR43014:SF2">
    <property type="entry name" value="MERCURIC REDUCTASE"/>
    <property type="match status" value="1"/>
</dbReference>
<dbReference type="InterPro" id="IPR023753">
    <property type="entry name" value="FAD/NAD-binding_dom"/>
</dbReference>
<evidence type="ECO:0000256" key="5">
    <source>
        <dbReference type="PIRSR" id="PIRSR000350-4"/>
    </source>
</evidence>
<feature type="domain" description="FAD/NAD(P)-binding" evidence="7">
    <location>
        <begin position="10"/>
        <end position="307"/>
    </location>
</feature>
<dbReference type="SUPFAM" id="SSF51905">
    <property type="entry name" value="FAD/NAD(P)-binding domain"/>
    <property type="match status" value="1"/>
</dbReference>
<dbReference type="PIRSF" id="PIRSF000350">
    <property type="entry name" value="Mercury_reductase_MerA"/>
    <property type="match status" value="1"/>
</dbReference>
<proteinExistence type="inferred from homology"/>
<evidence type="ECO:0000256" key="1">
    <source>
        <dbReference type="ARBA" id="ARBA00007532"/>
    </source>
</evidence>
<keyword evidence="3 4" id="KW-0274">FAD</keyword>
<dbReference type="Gene3D" id="3.50.50.60">
    <property type="entry name" value="FAD/NAD(P)-binding domain"/>
    <property type="match status" value="2"/>
</dbReference>
<dbReference type="InterPro" id="IPR016156">
    <property type="entry name" value="FAD/NAD-linked_Rdtase_dimer_sf"/>
</dbReference>
<evidence type="ECO:0000259" key="6">
    <source>
        <dbReference type="Pfam" id="PF02852"/>
    </source>
</evidence>
<dbReference type="Pfam" id="PF07992">
    <property type="entry name" value="Pyr_redox_2"/>
    <property type="match status" value="1"/>
</dbReference>
<dbReference type="GO" id="GO:0050660">
    <property type="term" value="F:flavin adenine dinucleotide binding"/>
    <property type="evidence" value="ECO:0007669"/>
    <property type="project" value="TreeGrafter"/>
</dbReference>
<keyword evidence="2" id="KW-0285">Flavoprotein</keyword>
<dbReference type="KEGG" id="aym:YM304_24810"/>
<feature type="binding site" evidence="4">
    <location>
        <position position="296"/>
    </location>
    <ligand>
        <name>FAD</name>
        <dbReference type="ChEBI" id="CHEBI:57692"/>
    </ligand>
</feature>
<dbReference type="Proteomes" id="UP000011863">
    <property type="component" value="Chromosome"/>
</dbReference>
<dbReference type="Pfam" id="PF02852">
    <property type="entry name" value="Pyr_redox_dim"/>
    <property type="match status" value="1"/>
</dbReference>
<keyword evidence="9" id="KW-1185">Reference proteome</keyword>
<reference evidence="8 9" key="1">
    <citation type="journal article" date="2013" name="Int. J. Syst. Evol. Microbiol.">
        <title>Ilumatobacter nonamiense sp. nov. and Ilumatobacter coccineum sp. nov., isolated from seashore sand.</title>
        <authorList>
            <person name="Matsumoto A."/>
            <person name="Kasai H."/>
            <person name="Matsuo Y."/>
            <person name="Shizuri Y."/>
            <person name="Ichikawa N."/>
            <person name="Fujita N."/>
            <person name="Omura S."/>
            <person name="Takahashi Y."/>
        </authorList>
    </citation>
    <scope>NUCLEOTIDE SEQUENCE [LARGE SCALE GENOMIC DNA]</scope>
    <source>
        <strain evidence="9">NBRC 103263 / KCTC 29153 / YM16-304</strain>
    </source>
</reference>
<dbReference type="PANTHER" id="PTHR43014">
    <property type="entry name" value="MERCURIC REDUCTASE"/>
    <property type="match status" value="1"/>
</dbReference>
<dbReference type="GO" id="GO:0003955">
    <property type="term" value="F:NAD(P)H dehydrogenase (quinone) activity"/>
    <property type="evidence" value="ECO:0007669"/>
    <property type="project" value="TreeGrafter"/>
</dbReference>
<evidence type="ECO:0000256" key="2">
    <source>
        <dbReference type="ARBA" id="ARBA00022630"/>
    </source>
</evidence>
<feature type="binding site" evidence="4">
    <location>
        <position position="256"/>
    </location>
    <ligand>
        <name>NAD(+)</name>
        <dbReference type="ChEBI" id="CHEBI:57540"/>
    </ligand>
</feature>
<dbReference type="PRINTS" id="PR00368">
    <property type="entry name" value="FADPNR"/>
</dbReference>
<dbReference type="SUPFAM" id="SSF55424">
    <property type="entry name" value="FAD/NAD-linked reductases, dimerisation (C-terminal) domain"/>
    <property type="match status" value="1"/>
</dbReference>
<feature type="disulfide bond" description="Redox-active" evidence="5">
    <location>
        <begin position="47"/>
        <end position="52"/>
    </location>
</feature>
<comment type="similarity">
    <text evidence="1">Belongs to the class-I pyridine nucleotide-disulfide oxidoreductase family.</text>
</comment>
<feature type="domain" description="Pyridine nucleotide-disulphide oxidoreductase dimerisation" evidence="6">
    <location>
        <begin position="333"/>
        <end position="440"/>
    </location>
</feature>
<dbReference type="OrthoDB" id="9800167at2"/>